<keyword evidence="3" id="KW-0479">Metal-binding</keyword>
<feature type="domain" description="C2H2-type" evidence="5">
    <location>
        <begin position="341"/>
        <end position="368"/>
    </location>
</feature>
<dbReference type="EMBL" id="JADBJN010000002">
    <property type="protein sequence ID" value="KAG5677139.1"/>
    <property type="molecule type" value="Genomic_DNA"/>
</dbReference>
<sequence>MFPIASQFNLFEASSNKFHLKINGDNERNSRRTQFEIESLLRSSNGNNCESFITAGEVIEKNARSHQYNFDQVLIDSHLPKRFSVMMHNIDGHIVPQDPMLRNKFWIRNIRVADDIPGANVILYFHEDRVELKAIKSMNVNEELLLWFSEEVISFMGIPFLIPGNIQGQTKYVCHHCCRTYENPNPLKLHLARNCDQHDENVIWKRLQAELLSRHQRKLMIHSRNFEQLLTPFHHHHHHHAMIQPTSATATTSRFSAFQPVPMKCGQNSPSPPTSMLPMMSSLPSAVANDSALAAAAHLETIVSNMGTSKQGHLCIYCGKLYSRKYGLKIHIRTHTGFKPLKCKFCFRPFGDPSNLNKHIRLHTQSNEHGASSDNSLHKCHICNKNLLKRRDLMRHMQLKHSNGTKMDHQEDSQMTLLSSPSSSSSNGDDMEEDDEETEVVDC</sequence>
<protein>
    <recommendedName>
        <fullName evidence="5">C2H2-type domain-containing protein</fullName>
    </recommendedName>
</protein>
<dbReference type="OrthoDB" id="9998363at2759"/>
<name>A0A9J6C5M8_POLVA</name>
<evidence type="ECO:0000259" key="5">
    <source>
        <dbReference type="PROSITE" id="PS50157"/>
    </source>
</evidence>
<organism evidence="6 7">
    <name type="scientific">Polypedilum vanderplanki</name>
    <name type="common">Sleeping chironomid midge</name>
    <dbReference type="NCBI Taxonomy" id="319348"/>
    <lineage>
        <taxon>Eukaryota</taxon>
        <taxon>Metazoa</taxon>
        <taxon>Ecdysozoa</taxon>
        <taxon>Arthropoda</taxon>
        <taxon>Hexapoda</taxon>
        <taxon>Insecta</taxon>
        <taxon>Pterygota</taxon>
        <taxon>Neoptera</taxon>
        <taxon>Endopterygota</taxon>
        <taxon>Diptera</taxon>
        <taxon>Nematocera</taxon>
        <taxon>Chironomoidea</taxon>
        <taxon>Chironomidae</taxon>
        <taxon>Chironominae</taxon>
        <taxon>Polypedilum</taxon>
        <taxon>Polypedilum</taxon>
    </lineage>
</organism>
<dbReference type="SUPFAM" id="SSF57667">
    <property type="entry name" value="beta-beta-alpha zinc fingers"/>
    <property type="match status" value="1"/>
</dbReference>
<comment type="caution">
    <text evidence="6">The sequence shown here is derived from an EMBL/GenBank/DDBJ whole genome shotgun (WGS) entry which is preliminary data.</text>
</comment>
<dbReference type="AlphaFoldDB" id="A0A9J6C5M8"/>
<keyword evidence="7" id="KW-1185">Reference proteome</keyword>
<evidence type="ECO:0000256" key="3">
    <source>
        <dbReference type="PROSITE-ProRule" id="PRU00042"/>
    </source>
</evidence>
<evidence type="ECO:0000256" key="4">
    <source>
        <dbReference type="SAM" id="MobiDB-lite"/>
    </source>
</evidence>
<keyword evidence="1" id="KW-0805">Transcription regulation</keyword>
<dbReference type="PROSITE" id="PS50157">
    <property type="entry name" value="ZINC_FINGER_C2H2_2"/>
    <property type="match status" value="3"/>
</dbReference>
<evidence type="ECO:0000313" key="6">
    <source>
        <dbReference type="EMBL" id="KAG5677139.1"/>
    </source>
</evidence>
<evidence type="ECO:0000313" key="7">
    <source>
        <dbReference type="Proteomes" id="UP001107558"/>
    </source>
</evidence>
<proteinExistence type="predicted"/>
<feature type="domain" description="C2H2-type" evidence="5">
    <location>
        <begin position="378"/>
        <end position="406"/>
    </location>
</feature>
<dbReference type="InterPro" id="IPR046341">
    <property type="entry name" value="SET_dom_sf"/>
</dbReference>
<dbReference type="Gene3D" id="2.170.270.10">
    <property type="entry name" value="SET domain"/>
    <property type="match status" value="1"/>
</dbReference>
<dbReference type="Proteomes" id="UP001107558">
    <property type="component" value="Chromosome 2"/>
</dbReference>
<keyword evidence="2" id="KW-0804">Transcription</keyword>
<dbReference type="GO" id="GO:0008270">
    <property type="term" value="F:zinc ion binding"/>
    <property type="evidence" value="ECO:0007669"/>
    <property type="project" value="UniProtKB-KW"/>
</dbReference>
<feature type="compositionally biased region" description="Acidic residues" evidence="4">
    <location>
        <begin position="429"/>
        <end position="443"/>
    </location>
</feature>
<accession>A0A9J6C5M8</accession>
<dbReference type="SMART" id="SM00355">
    <property type="entry name" value="ZnF_C2H2"/>
    <property type="match status" value="4"/>
</dbReference>
<gene>
    <name evidence="6" type="ORF">PVAND_006921</name>
</gene>
<dbReference type="GO" id="GO:0010468">
    <property type="term" value="P:regulation of gene expression"/>
    <property type="evidence" value="ECO:0007669"/>
    <property type="project" value="TreeGrafter"/>
</dbReference>
<dbReference type="InterPro" id="IPR013087">
    <property type="entry name" value="Znf_C2H2_type"/>
</dbReference>
<dbReference type="PROSITE" id="PS00028">
    <property type="entry name" value="ZINC_FINGER_C2H2_1"/>
    <property type="match status" value="3"/>
</dbReference>
<dbReference type="FunFam" id="3.30.160.60:FF:000616">
    <property type="entry name" value="PR domain zinc finger protein 13"/>
    <property type="match status" value="1"/>
</dbReference>
<evidence type="ECO:0000256" key="2">
    <source>
        <dbReference type="ARBA" id="ARBA00023163"/>
    </source>
</evidence>
<dbReference type="InterPro" id="IPR036236">
    <property type="entry name" value="Znf_C2H2_sf"/>
</dbReference>
<dbReference type="PANTHER" id="PTHR16515">
    <property type="entry name" value="PR DOMAIN ZINC FINGER PROTEIN"/>
    <property type="match status" value="1"/>
</dbReference>
<feature type="compositionally biased region" description="Low complexity" evidence="4">
    <location>
        <begin position="413"/>
        <end position="428"/>
    </location>
</feature>
<reference evidence="6" key="1">
    <citation type="submission" date="2021-03" db="EMBL/GenBank/DDBJ databases">
        <title>Chromosome level genome of the anhydrobiotic midge Polypedilum vanderplanki.</title>
        <authorList>
            <person name="Yoshida Y."/>
            <person name="Kikawada T."/>
            <person name="Gusev O."/>
        </authorList>
    </citation>
    <scope>NUCLEOTIDE SEQUENCE</scope>
    <source>
        <strain evidence="6">NIAS01</strain>
        <tissue evidence="6">Whole body or cell culture</tissue>
    </source>
</reference>
<dbReference type="PANTHER" id="PTHR16515:SF21">
    <property type="entry name" value="PR DOMAIN ZINC FINGER PROTEIN 13"/>
    <property type="match status" value="1"/>
</dbReference>
<evidence type="ECO:0000256" key="1">
    <source>
        <dbReference type="ARBA" id="ARBA00023015"/>
    </source>
</evidence>
<keyword evidence="3" id="KW-0862">Zinc</keyword>
<dbReference type="GO" id="GO:0005634">
    <property type="term" value="C:nucleus"/>
    <property type="evidence" value="ECO:0007669"/>
    <property type="project" value="TreeGrafter"/>
</dbReference>
<dbReference type="Gene3D" id="3.30.160.60">
    <property type="entry name" value="Classic Zinc Finger"/>
    <property type="match status" value="2"/>
</dbReference>
<dbReference type="InterPro" id="IPR050331">
    <property type="entry name" value="Zinc_finger"/>
</dbReference>
<dbReference type="Pfam" id="PF00096">
    <property type="entry name" value="zf-C2H2"/>
    <property type="match status" value="2"/>
</dbReference>
<feature type="domain" description="C2H2-type" evidence="5">
    <location>
        <begin position="313"/>
        <end position="340"/>
    </location>
</feature>
<feature type="region of interest" description="Disordered" evidence="4">
    <location>
        <begin position="401"/>
        <end position="443"/>
    </location>
</feature>
<keyword evidence="3" id="KW-0863">Zinc-finger</keyword>